<dbReference type="GO" id="GO:0005886">
    <property type="term" value="C:plasma membrane"/>
    <property type="evidence" value="ECO:0007669"/>
    <property type="project" value="UniProtKB-SubCell"/>
</dbReference>
<dbReference type="InterPro" id="IPR001173">
    <property type="entry name" value="Glyco_trans_2-like"/>
</dbReference>
<organism evidence="10">
    <name type="scientific">bioreactor metagenome</name>
    <dbReference type="NCBI Taxonomy" id="1076179"/>
    <lineage>
        <taxon>unclassified sequences</taxon>
        <taxon>metagenomes</taxon>
        <taxon>ecological metagenomes</taxon>
    </lineage>
</organism>
<keyword evidence="5 8" id="KW-0812">Transmembrane</keyword>
<dbReference type="SUPFAM" id="SSF53448">
    <property type="entry name" value="Nucleotide-diphospho-sugar transferases"/>
    <property type="match status" value="1"/>
</dbReference>
<evidence type="ECO:0000256" key="6">
    <source>
        <dbReference type="ARBA" id="ARBA00022989"/>
    </source>
</evidence>
<evidence type="ECO:0000256" key="7">
    <source>
        <dbReference type="ARBA" id="ARBA00023136"/>
    </source>
</evidence>
<evidence type="ECO:0000313" key="10">
    <source>
        <dbReference type="EMBL" id="MPL91523.1"/>
    </source>
</evidence>
<comment type="caution">
    <text evidence="10">The sequence shown here is derived from an EMBL/GenBank/DDBJ whole genome shotgun (WGS) entry which is preliminary data.</text>
</comment>
<evidence type="ECO:0000256" key="4">
    <source>
        <dbReference type="ARBA" id="ARBA00022679"/>
    </source>
</evidence>
<evidence type="ECO:0000259" key="9">
    <source>
        <dbReference type="Pfam" id="PF00535"/>
    </source>
</evidence>
<dbReference type="InterPro" id="IPR029044">
    <property type="entry name" value="Nucleotide-diphossugar_trans"/>
</dbReference>
<dbReference type="EMBL" id="VSSQ01000331">
    <property type="protein sequence ID" value="MPL91523.1"/>
    <property type="molecule type" value="Genomic_DNA"/>
</dbReference>
<reference evidence="10" key="1">
    <citation type="submission" date="2019-08" db="EMBL/GenBank/DDBJ databases">
        <authorList>
            <person name="Kucharzyk K."/>
            <person name="Murdoch R.W."/>
            <person name="Higgins S."/>
            <person name="Loffler F."/>
        </authorList>
    </citation>
    <scope>NUCLEOTIDE SEQUENCE</scope>
</reference>
<feature type="transmembrane region" description="Helical" evidence="8">
    <location>
        <begin position="263"/>
        <end position="289"/>
    </location>
</feature>
<keyword evidence="7 8" id="KW-0472">Membrane</keyword>
<dbReference type="FunFam" id="3.90.550.10:FF:000079">
    <property type="entry name" value="Probable glycosyl transferase"/>
    <property type="match status" value="1"/>
</dbReference>
<accession>A0A644VLT4</accession>
<dbReference type="EC" id="2.4.-.-" evidence="10"/>
<feature type="domain" description="Glycosyltransferase 2-like" evidence="9">
    <location>
        <begin position="5"/>
        <end position="167"/>
    </location>
</feature>
<comment type="subcellular location">
    <subcellularLocation>
        <location evidence="1">Cell membrane</location>
        <topology evidence="1">Multi-pass membrane protein</topology>
    </subcellularLocation>
</comment>
<dbReference type="CDD" id="cd04187">
    <property type="entry name" value="DPM1_like_bac"/>
    <property type="match status" value="1"/>
</dbReference>
<dbReference type="Pfam" id="PF00535">
    <property type="entry name" value="Glycos_transf_2"/>
    <property type="match status" value="1"/>
</dbReference>
<feature type="transmembrane region" description="Helical" evidence="8">
    <location>
        <begin position="230"/>
        <end position="251"/>
    </location>
</feature>
<sequence length="312" mass="36023">MKKVSLLIPAYNEEKVLQLLYQRIKAIIDNLNQYEWEVLFINDGSKDNTLAVLYSIRNQDNRINVLDLSRNYGKEVAMLAGFDYVKGDAVIILDADLQDPPELIPQMLEQWELGYDDVYAKRNSRKGETFIKKKTSQWFYKILQKSTDIPIQLNTGDFRLLDKSCVKALKQIREANRYTKGMFSWIGYNKKEILFDRDPRAAGETKWNYLKLFSLAIEGITSFTTKPLRISTFIGGIISVLSFIYAIYMLYDTIVYGNDVKGYPSLLVTILFLGGIQLLSLGILGEYIARIFIETKNRPTYFARTYNGEKII</sequence>
<dbReference type="InterPro" id="IPR050256">
    <property type="entry name" value="Glycosyltransferase_2"/>
</dbReference>
<gene>
    <name evidence="10" type="ORF">SDC9_37598</name>
</gene>
<keyword evidence="4 10" id="KW-0808">Transferase</keyword>
<evidence type="ECO:0000256" key="2">
    <source>
        <dbReference type="ARBA" id="ARBA00022475"/>
    </source>
</evidence>
<dbReference type="GO" id="GO:0016757">
    <property type="term" value="F:glycosyltransferase activity"/>
    <property type="evidence" value="ECO:0007669"/>
    <property type="project" value="UniProtKB-KW"/>
</dbReference>
<evidence type="ECO:0000256" key="1">
    <source>
        <dbReference type="ARBA" id="ARBA00004651"/>
    </source>
</evidence>
<dbReference type="AlphaFoldDB" id="A0A644VLT4"/>
<dbReference type="Gene3D" id="3.90.550.10">
    <property type="entry name" value="Spore Coat Polysaccharide Biosynthesis Protein SpsA, Chain A"/>
    <property type="match status" value="1"/>
</dbReference>
<dbReference type="PANTHER" id="PTHR48090">
    <property type="entry name" value="UNDECAPRENYL-PHOSPHATE 4-DEOXY-4-FORMAMIDO-L-ARABINOSE TRANSFERASE-RELATED"/>
    <property type="match status" value="1"/>
</dbReference>
<keyword evidence="3 10" id="KW-0328">Glycosyltransferase</keyword>
<evidence type="ECO:0000256" key="8">
    <source>
        <dbReference type="SAM" id="Phobius"/>
    </source>
</evidence>
<dbReference type="PANTHER" id="PTHR48090:SF8">
    <property type="entry name" value="GLYCOSYLTRANSFERASE CSBB-RELATED"/>
    <property type="match status" value="1"/>
</dbReference>
<proteinExistence type="predicted"/>
<evidence type="ECO:0000256" key="5">
    <source>
        <dbReference type="ARBA" id="ARBA00022692"/>
    </source>
</evidence>
<protein>
    <submittedName>
        <fullName evidence="10">Putative glycosyltransferase</fullName>
        <ecNumber evidence="10">2.4.-.-</ecNumber>
    </submittedName>
</protein>
<keyword evidence="6 8" id="KW-1133">Transmembrane helix</keyword>
<keyword evidence="2" id="KW-1003">Cell membrane</keyword>
<evidence type="ECO:0000256" key="3">
    <source>
        <dbReference type="ARBA" id="ARBA00022676"/>
    </source>
</evidence>
<name>A0A644VLT4_9ZZZZ</name>